<comment type="caution">
    <text evidence="3">The sequence shown here is derived from an EMBL/GenBank/DDBJ whole genome shotgun (WGS) entry which is preliminary data.</text>
</comment>
<evidence type="ECO:0000256" key="1">
    <source>
        <dbReference type="SAM" id="MobiDB-lite"/>
    </source>
</evidence>
<feature type="region of interest" description="Disordered" evidence="1">
    <location>
        <begin position="58"/>
        <end position="92"/>
    </location>
</feature>
<feature type="region of interest" description="Disordered" evidence="1">
    <location>
        <begin position="1"/>
        <end position="42"/>
    </location>
</feature>
<evidence type="ECO:0000256" key="2">
    <source>
        <dbReference type="SAM" id="Phobius"/>
    </source>
</evidence>
<dbReference type="EMBL" id="BSYO01000008">
    <property type="protein sequence ID" value="GMH08952.1"/>
    <property type="molecule type" value="Genomic_DNA"/>
</dbReference>
<organism evidence="3 4">
    <name type="scientific">Nepenthes gracilis</name>
    <name type="common">Slender pitcher plant</name>
    <dbReference type="NCBI Taxonomy" id="150966"/>
    <lineage>
        <taxon>Eukaryota</taxon>
        <taxon>Viridiplantae</taxon>
        <taxon>Streptophyta</taxon>
        <taxon>Embryophyta</taxon>
        <taxon>Tracheophyta</taxon>
        <taxon>Spermatophyta</taxon>
        <taxon>Magnoliopsida</taxon>
        <taxon>eudicotyledons</taxon>
        <taxon>Gunneridae</taxon>
        <taxon>Pentapetalae</taxon>
        <taxon>Caryophyllales</taxon>
        <taxon>Nepenthaceae</taxon>
        <taxon>Nepenthes</taxon>
    </lineage>
</organism>
<dbReference type="Proteomes" id="UP001279734">
    <property type="component" value="Unassembled WGS sequence"/>
</dbReference>
<feature type="transmembrane region" description="Helical" evidence="2">
    <location>
        <begin position="103"/>
        <end position="122"/>
    </location>
</feature>
<keyword evidence="2" id="KW-0472">Membrane</keyword>
<keyword evidence="4" id="KW-1185">Reference proteome</keyword>
<keyword evidence="2" id="KW-0812">Transmembrane</keyword>
<name>A0AAD3XLD7_NEPGR</name>
<keyword evidence="2" id="KW-1133">Transmembrane helix</keyword>
<feature type="compositionally biased region" description="Polar residues" evidence="1">
    <location>
        <begin position="26"/>
        <end position="42"/>
    </location>
</feature>
<protein>
    <submittedName>
        <fullName evidence="3">Uncharacterized protein</fullName>
    </submittedName>
</protein>
<dbReference type="Pfam" id="PF11947">
    <property type="entry name" value="DUF3464"/>
    <property type="match status" value="1"/>
</dbReference>
<feature type="transmembrane region" description="Helical" evidence="2">
    <location>
        <begin position="134"/>
        <end position="157"/>
    </location>
</feature>
<evidence type="ECO:0000313" key="3">
    <source>
        <dbReference type="EMBL" id="GMH08952.1"/>
    </source>
</evidence>
<sequence>MNTPIPYHHQPPLSTTRVSPFHSRNHLPSSPSTAAKSHHLSQTTFKVQAEAKGFTSSTSAAATIKHKKTKQKQIASPKKDDPSKEDHDDQIPQVVTERMTGRIFAFVGLPMAAGLAMLQAFSILKDRQLWDVPLWLPFLTTLVTFGMSTLGIVFGTLSSSLDPRKQGSFLGIEEAKQNWTEMWKEEDGNISS</sequence>
<proteinExistence type="predicted"/>
<dbReference type="InterPro" id="IPR021855">
    <property type="entry name" value="PAM68-like"/>
</dbReference>
<dbReference type="PANTHER" id="PTHR34575">
    <property type="entry name" value="PROTEIN PAM68, CHLOROPLASTIC"/>
    <property type="match status" value="1"/>
</dbReference>
<reference evidence="3" key="1">
    <citation type="submission" date="2023-05" db="EMBL/GenBank/DDBJ databases">
        <title>Nepenthes gracilis genome sequencing.</title>
        <authorList>
            <person name="Fukushima K."/>
        </authorList>
    </citation>
    <scope>NUCLEOTIDE SEQUENCE</scope>
    <source>
        <strain evidence="3">SING2019-196</strain>
    </source>
</reference>
<feature type="compositionally biased region" description="Basic and acidic residues" evidence="1">
    <location>
        <begin position="77"/>
        <end position="90"/>
    </location>
</feature>
<evidence type="ECO:0000313" key="4">
    <source>
        <dbReference type="Proteomes" id="UP001279734"/>
    </source>
</evidence>
<gene>
    <name evidence="3" type="ORF">Nepgr_010792</name>
</gene>
<accession>A0AAD3XLD7</accession>
<dbReference type="PANTHER" id="PTHR34575:SF6">
    <property type="entry name" value="EXPRESSED PROTEIN"/>
    <property type="match status" value="1"/>
</dbReference>
<dbReference type="AlphaFoldDB" id="A0AAD3XLD7"/>